<evidence type="ECO:0000313" key="2">
    <source>
        <dbReference type="Proteomes" id="UP000054485"/>
    </source>
</evidence>
<feature type="non-terminal residue" evidence="1">
    <location>
        <position position="351"/>
    </location>
</feature>
<organism evidence="1 2">
    <name type="scientific">Suillus luteus UH-Slu-Lm8-n1</name>
    <dbReference type="NCBI Taxonomy" id="930992"/>
    <lineage>
        <taxon>Eukaryota</taxon>
        <taxon>Fungi</taxon>
        <taxon>Dikarya</taxon>
        <taxon>Basidiomycota</taxon>
        <taxon>Agaricomycotina</taxon>
        <taxon>Agaricomycetes</taxon>
        <taxon>Agaricomycetidae</taxon>
        <taxon>Boletales</taxon>
        <taxon>Suillineae</taxon>
        <taxon>Suillaceae</taxon>
        <taxon>Suillus</taxon>
    </lineage>
</organism>
<sequence>VADVHQRVLRLGPPTTFNFIYEMQQYASSLAFNQTKEPNLREGVQALLKDFKMRYGDLMNDHVMLTAIPDALKDDHTNSARGYSFLSEEPFYEKRHSIFFFLVESFGLARVDNAGRISWNIPAIKTLLRRTLRIWEPLYHLLYITTHISSRGTQFIDHQVCNADRHRNIFVAGKEMFILTTYSKKTGITDRDSCTPGFVPKDVAFWLIELLGGGFRTAEAILAGIAYGKEAEHLYRTYLCVGEGERITAPKFSDNLQRWNHEYFSCRWGLRDFRQGAITIGREFIAPDHSYDQADGILAESADHSTDVDHGHYAVVQGGVPRLSNNALCKHRWLGEQWHSVLGLGPFPPPE</sequence>
<gene>
    <name evidence="1" type="ORF">CY34DRAFT_30661</name>
</gene>
<evidence type="ECO:0000313" key="1">
    <source>
        <dbReference type="EMBL" id="KIK34188.1"/>
    </source>
</evidence>
<reference evidence="2" key="2">
    <citation type="submission" date="2015-01" db="EMBL/GenBank/DDBJ databases">
        <title>Evolutionary Origins and Diversification of the Mycorrhizal Mutualists.</title>
        <authorList>
            <consortium name="DOE Joint Genome Institute"/>
            <consortium name="Mycorrhizal Genomics Consortium"/>
            <person name="Kohler A."/>
            <person name="Kuo A."/>
            <person name="Nagy L.G."/>
            <person name="Floudas D."/>
            <person name="Copeland A."/>
            <person name="Barry K.W."/>
            <person name="Cichocki N."/>
            <person name="Veneault-Fourrey C."/>
            <person name="LaButti K."/>
            <person name="Lindquist E.A."/>
            <person name="Lipzen A."/>
            <person name="Lundell T."/>
            <person name="Morin E."/>
            <person name="Murat C."/>
            <person name="Riley R."/>
            <person name="Ohm R."/>
            <person name="Sun H."/>
            <person name="Tunlid A."/>
            <person name="Henrissat B."/>
            <person name="Grigoriev I.V."/>
            <person name="Hibbett D.S."/>
            <person name="Martin F."/>
        </authorList>
    </citation>
    <scope>NUCLEOTIDE SEQUENCE [LARGE SCALE GENOMIC DNA]</scope>
    <source>
        <strain evidence="2">UH-Slu-Lm8-n1</strain>
    </source>
</reference>
<accession>A0A0D0AQB5</accession>
<proteinExistence type="predicted"/>
<dbReference type="InParanoid" id="A0A0D0AQB5"/>
<dbReference type="OrthoDB" id="2674601at2759"/>
<protein>
    <submittedName>
        <fullName evidence="1">Uncharacterized protein</fullName>
    </submittedName>
</protein>
<keyword evidence="2" id="KW-1185">Reference proteome</keyword>
<dbReference type="EMBL" id="KN835795">
    <property type="protein sequence ID" value="KIK34188.1"/>
    <property type="molecule type" value="Genomic_DNA"/>
</dbReference>
<dbReference type="Proteomes" id="UP000054485">
    <property type="component" value="Unassembled WGS sequence"/>
</dbReference>
<name>A0A0D0AQB5_9AGAM</name>
<reference evidence="1 2" key="1">
    <citation type="submission" date="2014-04" db="EMBL/GenBank/DDBJ databases">
        <authorList>
            <consortium name="DOE Joint Genome Institute"/>
            <person name="Kuo A."/>
            <person name="Ruytinx J."/>
            <person name="Rineau F."/>
            <person name="Colpaert J."/>
            <person name="Kohler A."/>
            <person name="Nagy L.G."/>
            <person name="Floudas D."/>
            <person name="Copeland A."/>
            <person name="Barry K.W."/>
            <person name="Cichocki N."/>
            <person name="Veneault-Fourrey C."/>
            <person name="LaButti K."/>
            <person name="Lindquist E.A."/>
            <person name="Lipzen A."/>
            <person name="Lundell T."/>
            <person name="Morin E."/>
            <person name="Murat C."/>
            <person name="Sun H."/>
            <person name="Tunlid A."/>
            <person name="Henrissat B."/>
            <person name="Grigoriev I.V."/>
            <person name="Hibbett D.S."/>
            <person name="Martin F."/>
            <person name="Nordberg H.P."/>
            <person name="Cantor M.N."/>
            <person name="Hua S.X."/>
        </authorList>
    </citation>
    <scope>NUCLEOTIDE SEQUENCE [LARGE SCALE GENOMIC DNA]</scope>
    <source>
        <strain evidence="1 2">UH-Slu-Lm8-n1</strain>
    </source>
</reference>
<dbReference type="HOGENOM" id="CLU_705089_0_0_1"/>
<dbReference type="STRING" id="930992.A0A0D0AQB5"/>
<feature type="non-terminal residue" evidence="1">
    <location>
        <position position="1"/>
    </location>
</feature>
<dbReference type="AlphaFoldDB" id="A0A0D0AQB5"/>